<reference evidence="4 5" key="1">
    <citation type="submission" date="2023-12" db="EMBL/GenBank/DDBJ databases">
        <title>A high-quality genome assembly for Dillenia turbinata (Dilleniales).</title>
        <authorList>
            <person name="Chanderbali A."/>
        </authorList>
    </citation>
    <scope>NUCLEOTIDE SEQUENCE [LARGE SCALE GENOMIC DNA]</scope>
    <source>
        <strain evidence="4">LSX21</strain>
        <tissue evidence="4">Leaf</tissue>
    </source>
</reference>
<evidence type="ECO:0000313" key="4">
    <source>
        <dbReference type="EMBL" id="KAK6937115.1"/>
    </source>
</evidence>
<dbReference type="FunFam" id="1.25.40.10:FF:000427">
    <property type="entry name" value="Pentatricopeptide repeat-containing protein chloroplastic"/>
    <property type="match status" value="1"/>
</dbReference>
<dbReference type="Pfam" id="PF20431">
    <property type="entry name" value="E_motif"/>
    <property type="match status" value="1"/>
</dbReference>
<dbReference type="AlphaFoldDB" id="A0AAN8VN38"/>
<dbReference type="InterPro" id="IPR011990">
    <property type="entry name" value="TPR-like_helical_dom_sf"/>
</dbReference>
<dbReference type="Gene3D" id="1.25.40.10">
    <property type="entry name" value="Tetratricopeptide repeat domain"/>
    <property type="match status" value="4"/>
</dbReference>
<dbReference type="NCBIfam" id="TIGR00756">
    <property type="entry name" value="PPR"/>
    <property type="match status" value="5"/>
</dbReference>
<dbReference type="Proteomes" id="UP001370490">
    <property type="component" value="Unassembled WGS sequence"/>
</dbReference>
<gene>
    <name evidence="4" type="ORF">RJ641_034145</name>
</gene>
<accession>A0AAN8VN38</accession>
<dbReference type="GO" id="GO:0009451">
    <property type="term" value="P:RNA modification"/>
    <property type="evidence" value="ECO:0007669"/>
    <property type="project" value="InterPro"/>
</dbReference>
<dbReference type="SUPFAM" id="SSF48452">
    <property type="entry name" value="TPR-like"/>
    <property type="match status" value="1"/>
</dbReference>
<dbReference type="GO" id="GO:0003729">
    <property type="term" value="F:mRNA binding"/>
    <property type="evidence" value="ECO:0007669"/>
    <property type="project" value="UniProtKB-ARBA"/>
</dbReference>
<evidence type="ECO:0000313" key="5">
    <source>
        <dbReference type="Proteomes" id="UP001370490"/>
    </source>
</evidence>
<dbReference type="EMBL" id="JBAMMX010000007">
    <property type="protein sequence ID" value="KAK6937115.1"/>
    <property type="molecule type" value="Genomic_DNA"/>
</dbReference>
<keyword evidence="5" id="KW-1185">Reference proteome</keyword>
<feature type="repeat" description="PPR" evidence="3">
    <location>
        <begin position="144"/>
        <end position="178"/>
    </location>
</feature>
<feature type="repeat" description="PPR" evidence="3">
    <location>
        <begin position="377"/>
        <end position="411"/>
    </location>
</feature>
<comment type="similarity">
    <text evidence="1">Belongs to the PPR family. PCMP-H subfamily.</text>
</comment>
<name>A0AAN8VN38_9MAGN</name>
<keyword evidence="2" id="KW-0677">Repeat</keyword>
<dbReference type="InterPro" id="IPR002885">
    <property type="entry name" value="PPR_rpt"/>
</dbReference>
<dbReference type="PANTHER" id="PTHR47926">
    <property type="entry name" value="PENTATRICOPEPTIDE REPEAT-CONTAINING PROTEIN"/>
    <property type="match status" value="1"/>
</dbReference>
<dbReference type="Pfam" id="PF13041">
    <property type="entry name" value="PPR_2"/>
    <property type="match status" value="3"/>
</dbReference>
<evidence type="ECO:0000256" key="3">
    <source>
        <dbReference type="PROSITE-ProRule" id="PRU00708"/>
    </source>
</evidence>
<comment type="caution">
    <text evidence="4">The sequence shown here is derived from an EMBL/GenBank/DDBJ whole genome shotgun (WGS) entry which is preliminary data.</text>
</comment>
<feature type="repeat" description="PPR" evidence="3">
    <location>
        <begin position="276"/>
        <end position="310"/>
    </location>
</feature>
<dbReference type="FunFam" id="1.25.40.10:FF:000348">
    <property type="entry name" value="Pentatricopeptide repeat-containing protein chloroplastic"/>
    <property type="match status" value="1"/>
</dbReference>
<organism evidence="4 5">
    <name type="scientific">Dillenia turbinata</name>
    <dbReference type="NCBI Taxonomy" id="194707"/>
    <lineage>
        <taxon>Eukaryota</taxon>
        <taxon>Viridiplantae</taxon>
        <taxon>Streptophyta</taxon>
        <taxon>Embryophyta</taxon>
        <taxon>Tracheophyta</taxon>
        <taxon>Spermatophyta</taxon>
        <taxon>Magnoliopsida</taxon>
        <taxon>eudicotyledons</taxon>
        <taxon>Gunneridae</taxon>
        <taxon>Pentapetalae</taxon>
        <taxon>Dilleniales</taxon>
        <taxon>Dilleniaceae</taxon>
        <taxon>Dillenia</taxon>
    </lineage>
</organism>
<proteinExistence type="inferred from homology"/>
<protein>
    <submittedName>
        <fullName evidence="4">Pentatricopeptide repeat</fullName>
    </submittedName>
</protein>
<evidence type="ECO:0000256" key="1">
    <source>
        <dbReference type="ARBA" id="ARBA00006643"/>
    </source>
</evidence>
<dbReference type="PROSITE" id="PS51375">
    <property type="entry name" value="PPR"/>
    <property type="match status" value="5"/>
</dbReference>
<sequence>MIITGLFSDSFAVSRLIAFCAISENGDLDYCTKILNNTQNPTVFSWNVAIRGFSDSKNALESVVLYKKMLLSNGSKPDNYTFPFLFKVCAKLLLIRMGFEVLGHVMKLGLDQDLFVCNAVIHMLVSCGELGAAEKMFEESCARDLVSWNSLINGYVRSGRAVEALGTYRKMEMGGVRPDVVTMIGVVSSCAQLENLRLGRDIHQYIVENGLTLTIPLVNSLIDMYVKCGDLKAARELFDCLKNKTIVSWTTMVVGYAKYGFLDTARKMFEEMPEKDVVPWNAIIGGYIQAKRYKQALTLFYEMQEKNIKPDEITMLSCLSACSQLGALNVGIWVHHYIEKYQLSLNEAVGTALVDMYAKCGNITKALQVFQELPKKNSLTWTALIGGLALHGNAHAAISHFAEMLASGLMPDEITFLEVLSACCHSGLVEEGRKFFSEMIIKYNISPKLKHYSCMVDLLGRAGLLQEAEELINSMPTKADAVVWGALFFACRMHQDVERGKRVGSKLLELEPQDSGNYVLLANMYRDAKLWEEARKVRKMMVEKGVVKTPGCSSIEVNGIVNEFIVRDNLHPLSEQIYGCLIQLTRHLEVDESQSGLDVLPEYPFFVSEFGYLRNLCFCINVLPYCGLILLDHLLAPDILELSWGACSIMSGDFYHEGVGKAIKGLGALIDVMLMRCLGGYYEWRYAWMSNGGVDG</sequence>
<evidence type="ECO:0000256" key="2">
    <source>
        <dbReference type="ARBA" id="ARBA00022737"/>
    </source>
</evidence>
<dbReference type="InterPro" id="IPR046960">
    <property type="entry name" value="PPR_At4g14850-like_plant"/>
</dbReference>
<dbReference type="Pfam" id="PF01535">
    <property type="entry name" value="PPR"/>
    <property type="match status" value="4"/>
</dbReference>
<dbReference type="InterPro" id="IPR046848">
    <property type="entry name" value="E_motif"/>
</dbReference>
<feature type="repeat" description="PPR" evidence="3">
    <location>
        <begin position="245"/>
        <end position="275"/>
    </location>
</feature>
<dbReference type="FunFam" id="1.25.40.10:FF:000690">
    <property type="entry name" value="Pentatricopeptide repeat-containing protein"/>
    <property type="match status" value="1"/>
</dbReference>
<feature type="repeat" description="PPR" evidence="3">
    <location>
        <begin position="412"/>
        <end position="447"/>
    </location>
</feature>
<dbReference type="PANTHER" id="PTHR47926:SF436">
    <property type="entry name" value="PENTATRICOPEPTIDE REPEAT-CONTAINING PROTEIN ELI1, CHLOROPLASTIC-LIKE ISOFORM X2"/>
    <property type="match status" value="1"/>
</dbReference>